<evidence type="ECO:0000256" key="1">
    <source>
        <dbReference type="ARBA" id="ARBA00001946"/>
    </source>
</evidence>
<sequence length="63" mass="6672">MTVLGHRNPKVNHLSYIGDAHIGAKSNIGAGTITCNYDGLFKHKTTVGEGAFIGTNSSRDTAR</sequence>
<evidence type="ECO:0000256" key="10">
    <source>
        <dbReference type="ARBA" id="ARBA00023316"/>
    </source>
</evidence>
<dbReference type="PANTHER" id="PTHR43584:SF3">
    <property type="entry name" value="BIFUNCTIONAL PROTEIN GLMU"/>
    <property type="match status" value="1"/>
</dbReference>
<protein>
    <submittedName>
        <fullName evidence="14">Uncharacterized protein</fullName>
    </submittedName>
</protein>
<evidence type="ECO:0000256" key="6">
    <source>
        <dbReference type="ARBA" id="ARBA00022842"/>
    </source>
</evidence>
<dbReference type="SUPFAM" id="SSF51161">
    <property type="entry name" value="Trimeric LpxA-like enzymes"/>
    <property type="match status" value="1"/>
</dbReference>
<organism evidence="14 15">
    <name type="scientific">Bradyrhizobium valentinum</name>
    <dbReference type="NCBI Taxonomy" id="1518501"/>
    <lineage>
        <taxon>Bacteria</taxon>
        <taxon>Pseudomonadati</taxon>
        <taxon>Pseudomonadota</taxon>
        <taxon>Alphaproteobacteria</taxon>
        <taxon>Hyphomicrobiales</taxon>
        <taxon>Nitrobacteraceae</taxon>
        <taxon>Bradyrhizobium</taxon>
    </lineage>
</organism>
<keyword evidence="4" id="KW-0548">Nucleotidyltransferase</keyword>
<proteinExistence type="predicted"/>
<gene>
    <name evidence="14" type="ORF">CP49_41080</name>
</gene>
<dbReference type="GO" id="GO:0046872">
    <property type="term" value="F:metal ion binding"/>
    <property type="evidence" value="ECO:0007669"/>
    <property type="project" value="UniProtKB-KW"/>
</dbReference>
<keyword evidence="7" id="KW-0133">Cell shape</keyword>
<evidence type="ECO:0000256" key="5">
    <source>
        <dbReference type="ARBA" id="ARBA00022723"/>
    </source>
</evidence>
<evidence type="ECO:0000256" key="11">
    <source>
        <dbReference type="ARBA" id="ARBA00048247"/>
    </source>
</evidence>
<dbReference type="PANTHER" id="PTHR43584">
    <property type="entry name" value="NUCLEOTIDYL TRANSFERASE"/>
    <property type="match status" value="1"/>
</dbReference>
<evidence type="ECO:0000256" key="13">
    <source>
        <dbReference type="ARBA" id="ARBA00049628"/>
    </source>
</evidence>
<dbReference type="GO" id="GO:0008360">
    <property type="term" value="P:regulation of cell shape"/>
    <property type="evidence" value="ECO:0007669"/>
    <property type="project" value="UniProtKB-KW"/>
</dbReference>
<comment type="catalytic activity">
    <reaction evidence="11">
        <text>alpha-D-glucosamine 1-phosphate + acetyl-CoA = N-acetyl-alpha-D-glucosamine 1-phosphate + CoA + H(+)</text>
        <dbReference type="Rhea" id="RHEA:13725"/>
        <dbReference type="ChEBI" id="CHEBI:15378"/>
        <dbReference type="ChEBI" id="CHEBI:57287"/>
        <dbReference type="ChEBI" id="CHEBI:57288"/>
        <dbReference type="ChEBI" id="CHEBI:57776"/>
        <dbReference type="ChEBI" id="CHEBI:58516"/>
        <dbReference type="EC" id="2.3.1.157"/>
    </reaction>
</comment>
<dbReference type="GO" id="GO:0071555">
    <property type="term" value="P:cell wall organization"/>
    <property type="evidence" value="ECO:0007669"/>
    <property type="project" value="UniProtKB-KW"/>
</dbReference>
<name>A0A0R3LG04_9BRAD</name>
<keyword evidence="10" id="KW-0961">Cell wall biogenesis/degradation</keyword>
<evidence type="ECO:0000313" key="14">
    <source>
        <dbReference type="EMBL" id="KRR14144.1"/>
    </source>
</evidence>
<accession>A0A0R3LG04</accession>
<dbReference type="STRING" id="1518501.CQ10_42035"/>
<evidence type="ECO:0000313" key="15">
    <source>
        <dbReference type="Proteomes" id="UP000051913"/>
    </source>
</evidence>
<dbReference type="Gene3D" id="2.160.10.10">
    <property type="entry name" value="Hexapeptide repeat proteins"/>
    <property type="match status" value="1"/>
</dbReference>
<comment type="cofactor">
    <cofactor evidence="1">
        <name>Mg(2+)</name>
        <dbReference type="ChEBI" id="CHEBI:18420"/>
    </cofactor>
</comment>
<evidence type="ECO:0000256" key="12">
    <source>
        <dbReference type="ARBA" id="ARBA00048493"/>
    </source>
</evidence>
<keyword evidence="2" id="KW-0963">Cytoplasm</keyword>
<evidence type="ECO:0000256" key="9">
    <source>
        <dbReference type="ARBA" id="ARBA00023315"/>
    </source>
</evidence>
<evidence type="ECO:0000256" key="7">
    <source>
        <dbReference type="ARBA" id="ARBA00022960"/>
    </source>
</evidence>
<dbReference type="Proteomes" id="UP000051913">
    <property type="component" value="Unassembled WGS sequence"/>
</dbReference>
<keyword evidence="9" id="KW-0012">Acyltransferase</keyword>
<dbReference type="GO" id="GO:0009252">
    <property type="term" value="P:peptidoglycan biosynthetic process"/>
    <property type="evidence" value="ECO:0007669"/>
    <property type="project" value="UniProtKB-KW"/>
</dbReference>
<dbReference type="InterPro" id="IPR050065">
    <property type="entry name" value="GlmU-like"/>
</dbReference>
<dbReference type="AlphaFoldDB" id="A0A0R3LG04"/>
<keyword evidence="6" id="KW-0460">Magnesium</keyword>
<comment type="caution">
    <text evidence="14">The sequence shown here is derived from an EMBL/GenBank/DDBJ whole genome shotgun (WGS) entry which is preliminary data.</text>
</comment>
<evidence type="ECO:0000256" key="2">
    <source>
        <dbReference type="ARBA" id="ARBA00022490"/>
    </source>
</evidence>
<reference evidence="14 15" key="1">
    <citation type="submission" date="2014-03" db="EMBL/GenBank/DDBJ databases">
        <title>Bradyrhizobium valentinum sp. nov., isolated from effective nodules of Lupinus mariae-josephae, a lupine endemic of basic-lime soils in Eastern Spain.</title>
        <authorList>
            <person name="Duran D."/>
            <person name="Rey L."/>
            <person name="Navarro A."/>
            <person name="Busquets A."/>
            <person name="Imperial J."/>
            <person name="Ruiz-Argueso T."/>
        </authorList>
    </citation>
    <scope>NUCLEOTIDE SEQUENCE [LARGE SCALE GENOMIC DNA]</scope>
    <source>
        <strain evidence="14 15">LmjM3</strain>
    </source>
</reference>
<comment type="catalytic activity">
    <reaction evidence="12">
        <text>N-acetyl-alpha-D-glucosamine 1-phosphate + UTP + H(+) = UDP-N-acetyl-alpha-D-glucosamine + diphosphate</text>
        <dbReference type="Rhea" id="RHEA:13509"/>
        <dbReference type="ChEBI" id="CHEBI:15378"/>
        <dbReference type="ChEBI" id="CHEBI:33019"/>
        <dbReference type="ChEBI" id="CHEBI:46398"/>
        <dbReference type="ChEBI" id="CHEBI:57705"/>
        <dbReference type="ChEBI" id="CHEBI:57776"/>
        <dbReference type="EC" id="2.7.7.23"/>
    </reaction>
</comment>
<dbReference type="GO" id="GO:0003977">
    <property type="term" value="F:UDP-N-acetylglucosamine diphosphorylase activity"/>
    <property type="evidence" value="ECO:0007669"/>
    <property type="project" value="UniProtKB-EC"/>
</dbReference>
<dbReference type="InterPro" id="IPR011004">
    <property type="entry name" value="Trimer_LpxA-like_sf"/>
</dbReference>
<dbReference type="GO" id="GO:0019134">
    <property type="term" value="F:glucosamine-1-phosphate N-acetyltransferase activity"/>
    <property type="evidence" value="ECO:0007669"/>
    <property type="project" value="UniProtKB-EC"/>
</dbReference>
<evidence type="ECO:0000256" key="4">
    <source>
        <dbReference type="ARBA" id="ARBA00022695"/>
    </source>
</evidence>
<keyword evidence="8" id="KW-0573">Peptidoglycan synthesis</keyword>
<keyword evidence="5" id="KW-0479">Metal-binding</keyword>
<comment type="function">
    <text evidence="13">Catalyzes the last two sequential reactions in the de novo biosynthetic pathway for UDP-N-acetylglucosamine (UDP-GlcNAc). The C-terminal domain catalyzes the transfer of acetyl group from acetyl coenzyme A to glucosamine-1-phosphate (GlcN-1-P) to produce N-acetylglucosamine-1-phosphate (GlcNAc-1-P), which is converted into UDP-GlcNAc by the transfer of uridine 5-monophosphate (from uridine 5-triphosphate), a reaction catalyzed by the N-terminal domain.</text>
</comment>
<evidence type="ECO:0000256" key="3">
    <source>
        <dbReference type="ARBA" id="ARBA00022679"/>
    </source>
</evidence>
<keyword evidence="15" id="KW-1185">Reference proteome</keyword>
<evidence type="ECO:0000256" key="8">
    <source>
        <dbReference type="ARBA" id="ARBA00022984"/>
    </source>
</evidence>
<keyword evidence="3" id="KW-0808">Transferase</keyword>
<dbReference type="EMBL" id="LLXX01000009">
    <property type="protein sequence ID" value="KRR14144.1"/>
    <property type="molecule type" value="Genomic_DNA"/>
</dbReference>